<reference evidence="1" key="1">
    <citation type="submission" date="2020-05" db="EMBL/GenBank/DDBJ databases">
        <authorList>
            <person name="Chiriac C."/>
            <person name="Salcher M."/>
            <person name="Ghai R."/>
            <person name="Kavagutti S V."/>
        </authorList>
    </citation>
    <scope>NUCLEOTIDE SEQUENCE</scope>
</reference>
<gene>
    <name evidence="1" type="ORF">UFOPK2975_00444</name>
</gene>
<dbReference type="AlphaFoldDB" id="A0A6J6X571"/>
<protein>
    <submittedName>
        <fullName evidence="1">Unannotated protein</fullName>
    </submittedName>
</protein>
<dbReference type="GO" id="GO:0006744">
    <property type="term" value="P:ubiquinone biosynthetic process"/>
    <property type="evidence" value="ECO:0007669"/>
    <property type="project" value="InterPro"/>
</dbReference>
<evidence type="ECO:0000313" key="1">
    <source>
        <dbReference type="EMBL" id="CAB4789247.1"/>
    </source>
</evidence>
<proteinExistence type="predicted"/>
<dbReference type="PANTHER" id="PTHR12922">
    <property type="entry name" value="UBIQUINONE BIOSYNTHESIS PROTEIN"/>
    <property type="match status" value="1"/>
</dbReference>
<name>A0A6J6X571_9ZZZZ</name>
<dbReference type="PANTHER" id="PTHR12922:SF7">
    <property type="entry name" value="UBIQUINONE BIOSYNTHESIS PROTEIN COQ4 HOMOLOG, MITOCHONDRIAL"/>
    <property type="match status" value="1"/>
</dbReference>
<organism evidence="1">
    <name type="scientific">freshwater metagenome</name>
    <dbReference type="NCBI Taxonomy" id="449393"/>
    <lineage>
        <taxon>unclassified sequences</taxon>
        <taxon>metagenomes</taxon>
        <taxon>ecological metagenomes</taxon>
    </lineage>
</organism>
<dbReference type="Pfam" id="PF05019">
    <property type="entry name" value="Coq4"/>
    <property type="match status" value="1"/>
</dbReference>
<dbReference type="InterPro" id="IPR007715">
    <property type="entry name" value="Coq4"/>
</dbReference>
<sequence>MITEDFGKSLVNTFNDPYVHKVHLLFNEWWKEASQKAKDSYVNIINQDPHFAEFANGALYTQPIDLDAAGALPIGTVGRSYHDWIIDNNLIAAIITNYEALHDSLVAAGKLDGMPDEMKHAVLRSYQTHDFQHVITGYDSSPYGELALQAFGLAQLQFPYFAMWLSVTTTRMTYINPNSITSAMDAISAGWTLGRNVANIQCEKWETMLDQPLTEVRARYGLTGSPSLRVSPAV</sequence>
<dbReference type="EMBL" id="CAFAAG010000021">
    <property type="protein sequence ID" value="CAB4789247.1"/>
    <property type="molecule type" value="Genomic_DNA"/>
</dbReference>
<accession>A0A6J6X571</accession>